<dbReference type="EMBL" id="JBBNAG010000008">
    <property type="protein sequence ID" value="KAK9111672.1"/>
    <property type="molecule type" value="Genomic_DNA"/>
</dbReference>
<keyword evidence="1" id="KW-1133">Transmembrane helix</keyword>
<organism evidence="2 3">
    <name type="scientific">Stephania cephalantha</name>
    <dbReference type="NCBI Taxonomy" id="152367"/>
    <lineage>
        <taxon>Eukaryota</taxon>
        <taxon>Viridiplantae</taxon>
        <taxon>Streptophyta</taxon>
        <taxon>Embryophyta</taxon>
        <taxon>Tracheophyta</taxon>
        <taxon>Spermatophyta</taxon>
        <taxon>Magnoliopsida</taxon>
        <taxon>Ranunculales</taxon>
        <taxon>Menispermaceae</taxon>
        <taxon>Menispermoideae</taxon>
        <taxon>Cissampelideae</taxon>
        <taxon>Stephania</taxon>
    </lineage>
</organism>
<reference evidence="2 3" key="1">
    <citation type="submission" date="2024-01" db="EMBL/GenBank/DDBJ databases">
        <title>Genome assemblies of Stephania.</title>
        <authorList>
            <person name="Yang L."/>
        </authorList>
    </citation>
    <scope>NUCLEOTIDE SEQUENCE [LARGE SCALE GENOMIC DNA]</scope>
    <source>
        <strain evidence="2">JXDWG</strain>
        <tissue evidence="2">Leaf</tissue>
    </source>
</reference>
<dbReference type="AlphaFoldDB" id="A0AAP0IAK7"/>
<keyword evidence="3" id="KW-1185">Reference proteome</keyword>
<evidence type="ECO:0000256" key="1">
    <source>
        <dbReference type="SAM" id="Phobius"/>
    </source>
</evidence>
<feature type="transmembrane region" description="Helical" evidence="1">
    <location>
        <begin position="30"/>
        <end position="51"/>
    </location>
</feature>
<accession>A0AAP0IAK7</accession>
<dbReference type="Proteomes" id="UP001419268">
    <property type="component" value="Unassembled WGS sequence"/>
</dbReference>
<name>A0AAP0IAK7_9MAGN</name>
<keyword evidence="1" id="KW-0812">Transmembrane</keyword>
<evidence type="ECO:0000313" key="2">
    <source>
        <dbReference type="EMBL" id="KAK9111672.1"/>
    </source>
</evidence>
<sequence>MRSCMRFHGGRETNDVSLQKENLIASLADGLFFLLGLDGGITLLFFIFSWLNV</sequence>
<gene>
    <name evidence="2" type="ORF">Scep_019191</name>
</gene>
<evidence type="ECO:0000313" key="3">
    <source>
        <dbReference type="Proteomes" id="UP001419268"/>
    </source>
</evidence>
<comment type="caution">
    <text evidence="2">The sequence shown here is derived from an EMBL/GenBank/DDBJ whole genome shotgun (WGS) entry which is preliminary data.</text>
</comment>
<keyword evidence="1" id="KW-0472">Membrane</keyword>
<protein>
    <submittedName>
        <fullName evidence="2">Uncharacterized protein</fullName>
    </submittedName>
</protein>
<proteinExistence type="predicted"/>